<accession>A0A401GTE9</accession>
<proteinExistence type="predicted"/>
<dbReference type="OrthoDB" id="2641762at2759"/>
<evidence type="ECO:0000256" key="1">
    <source>
        <dbReference type="SAM" id="Phobius"/>
    </source>
</evidence>
<dbReference type="Proteomes" id="UP000287166">
    <property type="component" value="Unassembled WGS sequence"/>
</dbReference>
<sequence>MNSTATISNATSTITNATNDAWQVPYEQSLNGAVFAGAVAWGIHTFVFIRCLYAIDSKWVMASLKWLPVACTLFATATTNVFCSFKFNELAWIQQRGYPGGPIAFFAEQQSHPLHVAAVGSATIALISSYAFMIYRNHSLWNKRFFTIIMSLSLLLDSVDAFGNFVKLGGTPPWDGVSRDFTKPAYSLLVFPQMFLCLSLLSRELYLCKRSKWDLIVVVRGDPQTMMEYNERYPFWIESAIPLWLLTVVTTFVRVKGTIASPVTISLFVQVAPTMAELMITHMVRDSGSSKESLAL</sequence>
<keyword evidence="3" id="KW-1185">Reference proteome</keyword>
<name>A0A401GTE9_9APHY</name>
<evidence type="ECO:0000313" key="2">
    <source>
        <dbReference type="EMBL" id="GBE85014.1"/>
    </source>
</evidence>
<dbReference type="RefSeq" id="XP_027615927.1">
    <property type="nucleotide sequence ID" value="XM_027760126.1"/>
</dbReference>
<feature type="transmembrane region" description="Helical" evidence="1">
    <location>
        <begin position="67"/>
        <end position="87"/>
    </location>
</feature>
<dbReference type="InParanoid" id="A0A401GTE9"/>
<feature type="transmembrane region" description="Helical" evidence="1">
    <location>
        <begin position="145"/>
        <end position="165"/>
    </location>
</feature>
<protein>
    <submittedName>
        <fullName evidence="2">Uncharacterized protein</fullName>
    </submittedName>
</protein>
<feature type="transmembrane region" description="Helical" evidence="1">
    <location>
        <begin position="185"/>
        <end position="202"/>
    </location>
</feature>
<organism evidence="2 3">
    <name type="scientific">Sparassis crispa</name>
    <dbReference type="NCBI Taxonomy" id="139825"/>
    <lineage>
        <taxon>Eukaryota</taxon>
        <taxon>Fungi</taxon>
        <taxon>Dikarya</taxon>
        <taxon>Basidiomycota</taxon>
        <taxon>Agaricomycotina</taxon>
        <taxon>Agaricomycetes</taxon>
        <taxon>Polyporales</taxon>
        <taxon>Sparassidaceae</taxon>
        <taxon>Sparassis</taxon>
    </lineage>
</organism>
<feature type="transmembrane region" description="Helical" evidence="1">
    <location>
        <begin position="33"/>
        <end position="55"/>
    </location>
</feature>
<dbReference type="EMBL" id="BFAD01000007">
    <property type="protein sequence ID" value="GBE85014.1"/>
    <property type="molecule type" value="Genomic_DNA"/>
</dbReference>
<keyword evidence="1" id="KW-0472">Membrane</keyword>
<gene>
    <name evidence="2" type="ORF">SCP_0702000</name>
</gene>
<dbReference type="AlphaFoldDB" id="A0A401GTE9"/>
<evidence type="ECO:0000313" key="3">
    <source>
        <dbReference type="Proteomes" id="UP000287166"/>
    </source>
</evidence>
<dbReference type="GeneID" id="38781931"/>
<feature type="transmembrane region" description="Helical" evidence="1">
    <location>
        <begin position="114"/>
        <end position="133"/>
    </location>
</feature>
<keyword evidence="1" id="KW-1133">Transmembrane helix</keyword>
<keyword evidence="1" id="KW-0812">Transmembrane</keyword>
<comment type="caution">
    <text evidence="2">The sequence shown here is derived from an EMBL/GenBank/DDBJ whole genome shotgun (WGS) entry which is preliminary data.</text>
</comment>
<reference evidence="2 3" key="1">
    <citation type="journal article" date="2018" name="Sci. Rep.">
        <title>Genome sequence of the cauliflower mushroom Sparassis crispa (Hanabiratake) and its association with beneficial usage.</title>
        <authorList>
            <person name="Kiyama R."/>
            <person name="Furutani Y."/>
            <person name="Kawaguchi K."/>
            <person name="Nakanishi T."/>
        </authorList>
    </citation>
    <scope>NUCLEOTIDE SEQUENCE [LARGE SCALE GENOMIC DNA]</scope>
</reference>